<dbReference type="InterPro" id="IPR022604">
    <property type="entry name" value="DUF2955"/>
</dbReference>
<reference evidence="2 3" key="1">
    <citation type="journal article" date="2003" name="Genome Res.">
        <title>Comparative genome analysis of Vibrio vulnificus, a marine pathogen.</title>
        <authorList>
            <person name="Chen C.Y."/>
            <person name="Wu K.M."/>
            <person name="Chang Y.C."/>
            <person name="Chang C.H."/>
            <person name="Tsai H.C."/>
            <person name="Liao T.L."/>
            <person name="Liu Y.M."/>
            <person name="Chen H.J."/>
            <person name="Shen A.B."/>
            <person name="Li J.C."/>
            <person name="Su T.L."/>
            <person name="Shao C.P."/>
            <person name="Lee C.T."/>
            <person name="Hor L.I."/>
            <person name="Tsai S.F."/>
        </authorList>
    </citation>
    <scope>NUCLEOTIDE SEQUENCE [LARGE SCALE GENOMIC DNA]</scope>
    <source>
        <strain evidence="2 3">YJ016</strain>
    </source>
</reference>
<dbReference type="AlphaFoldDB" id="Q7MQ72"/>
<keyword evidence="1" id="KW-0472">Membrane</keyword>
<feature type="transmembrane region" description="Helical" evidence="1">
    <location>
        <begin position="263"/>
        <end position="285"/>
    </location>
</feature>
<proteinExistence type="predicted"/>
<keyword evidence="1" id="KW-1133">Transmembrane helix</keyword>
<dbReference type="eggNOG" id="ENOG502ZBIX">
    <property type="taxonomic scope" value="Bacteria"/>
</dbReference>
<dbReference type="EMBL" id="BA000037">
    <property type="protein sequence ID" value="BAC92900.1"/>
    <property type="molecule type" value="Genomic_DNA"/>
</dbReference>
<feature type="transmembrane region" description="Helical" evidence="1">
    <location>
        <begin position="297"/>
        <end position="317"/>
    </location>
</feature>
<feature type="transmembrane region" description="Helical" evidence="1">
    <location>
        <begin position="238"/>
        <end position="257"/>
    </location>
</feature>
<feature type="transmembrane region" description="Helical" evidence="1">
    <location>
        <begin position="149"/>
        <end position="168"/>
    </location>
</feature>
<evidence type="ECO:0008006" key="4">
    <source>
        <dbReference type="Google" id="ProtNLM"/>
    </source>
</evidence>
<dbReference type="Proteomes" id="UP000002675">
    <property type="component" value="Chromosome I"/>
</dbReference>
<keyword evidence="1" id="KW-0812">Transmembrane</keyword>
<accession>Q7MQ72</accession>
<evidence type="ECO:0000313" key="3">
    <source>
        <dbReference type="Proteomes" id="UP000002675"/>
    </source>
</evidence>
<dbReference type="HOGENOM" id="CLU_833920_0_0_6"/>
<feature type="transmembrane region" description="Helical" evidence="1">
    <location>
        <begin position="323"/>
        <end position="341"/>
    </location>
</feature>
<name>Q7MQ72_VIBVY</name>
<feature type="transmembrane region" description="Helical" evidence="1">
    <location>
        <begin position="120"/>
        <end position="137"/>
    </location>
</feature>
<protein>
    <recommendedName>
        <fullName evidence="4">DUF2955 domain-containing protein</fullName>
    </recommendedName>
</protein>
<evidence type="ECO:0000256" key="1">
    <source>
        <dbReference type="SAM" id="Phobius"/>
    </source>
</evidence>
<dbReference type="Pfam" id="PF11168">
    <property type="entry name" value="DUF2955"/>
    <property type="match status" value="1"/>
</dbReference>
<gene>
    <name evidence="2" type="ordered locus">VV0136</name>
</gene>
<evidence type="ECO:0000313" key="2">
    <source>
        <dbReference type="EMBL" id="BAC92900.1"/>
    </source>
</evidence>
<organism evidence="2 3">
    <name type="scientific">Vibrio vulnificus (strain YJ016)</name>
    <dbReference type="NCBI Taxonomy" id="196600"/>
    <lineage>
        <taxon>Bacteria</taxon>
        <taxon>Pseudomonadati</taxon>
        <taxon>Pseudomonadota</taxon>
        <taxon>Gammaproteobacteria</taxon>
        <taxon>Vibrionales</taxon>
        <taxon>Vibrionaceae</taxon>
        <taxon>Vibrio</taxon>
    </lineage>
</organism>
<dbReference type="STRING" id="672.VV93_v1c01250"/>
<sequence length="346" mass="38461">MRDYKICGSGHGVISAMYHSAANPIIRVAVFPVLLLFWQYVYGTDLPLLAPAMCAVFLTTTHEPPPVIMVFVMGGILFITAWFQALMSELLIDYVHVYYLFLFGIFYWCMERTKKNPQDVFAILLIVSTAMIAVFTQQKGISVEQIPMALLKNIFIAGFTAYLAYLLFPRGEPLAISMPPVNSTTKYLLDWQTLLKASIVMTMMVCTIQLDLEQSTIITIIVALMIKDPDPSIGKDYGLRRLLTTYASVLYAIPPLIMSLLQVNLVGTVGVAVISALFMGIHAVTKKASYNSIQLMYSSYVVLVFYGITSTSISAISDDLVRFTSVFAAVLIGIMSLITLYPRTRT</sequence>
<feature type="transmembrane region" description="Helical" evidence="1">
    <location>
        <begin position="90"/>
        <end position="108"/>
    </location>
</feature>
<dbReference type="KEGG" id="vvy:VV0136"/>
<feature type="transmembrane region" description="Helical" evidence="1">
    <location>
        <begin position="66"/>
        <end position="83"/>
    </location>
</feature>